<dbReference type="AlphaFoldDB" id="A0AAN8QR30"/>
<comment type="caution">
    <text evidence="1">The sequence shown here is derived from an EMBL/GenBank/DDBJ whole genome shotgun (WGS) entry which is preliminary data.</text>
</comment>
<keyword evidence="2" id="KW-1185">Reference proteome</keyword>
<dbReference type="EMBL" id="JAGTTL010000020">
    <property type="protein sequence ID" value="KAK6307608.1"/>
    <property type="molecule type" value="Genomic_DNA"/>
</dbReference>
<evidence type="ECO:0000313" key="2">
    <source>
        <dbReference type="Proteomes" id="UP001356427"/>
    </source>
</evidence>
<reference evidence="1 2" key="1">
    <citation type="submission" date="2021-04" db="EMBL/GenBank/DDBJ databases">
        <authorList>
            <person name="De Guttry C."/>
            <person name="Zahm M."/>
            <person name="Klopp C."/>
            <person name="Cabau C."/>
            <person name="Louis A."/>
            <person name="Berthelot C."/>
            <person name="Parey E."/>
            <person name="Roest Crollius H."/>
            <person name="Montfort J."/>
            <person name="Robinson-Rechavi M."/>
            <person name="Bucao C."/>
            <person name="Bouchez O."/>
            <person name="Gislard M."/>
            <person name="Lluch J."/>
            <person name="Milhes M."/>
            <person name="Lampietro C."/>
            <person name="Lopez Roques C."/>
            <person name="Donnadieu C."/>
            <person name="Braasch I."/>
            <person name="Desvignes T."/>
            <person name="Postlethwait J."/>
            <person name="Bobe J."/>
            <person name="Wedekind C."/>
            <person name="Guiguen Y."/>
        </authorList>
    </citation>
    <scope>NUCLEOTIDE SEQUENCE [LARGE SCALE GENOMIC DNA]</scope>
    <source>
        <strain evidence="1">Cs_M1</strain>
        <tissue evidence="1">Blood</tissue>
    </source>
</reference>
<gene>
    <name evidence="1" type="ORF">J4Q44_G00227560</name>
</gene>
<dbReference type="Proteomes" id="UP001356427">
    <property type="component" value="Unassembled WGS sequence"/>
</dbReference>
<sequence length="65" mass="7230">MPQENKGSPADLYQDTHVDWIPTVKMSSAAAASVSTSTLSFSRYERRHPSVRQNGCHMLCFGQSE</sequence>
<proteinExistence type="predicted"/>
<name>A0AAN8QR30_9TELE</name>
<organism evidence="1 2">
    <name type="scientific">Coregonus suidteri</name>
    <dbReference type="NCBI Taxonomy" id="861788"/>
    <lineage>
        <taxon>Eukaryota</taxon>
        <taxon>Metazoa</taxon>
        <taxon>Chordata</taxon>
        <taxon>Craniata</taxon>
        <taxon>Vertebrata</taxon>
        <taxon>Euteleostomi</taxon>
        <taxon>Actinopterygii</taxon>
        <taxon>Neopterygii</taxon>
        <taxon>Teleostei</taxon>
        <taxon>Protacanthopterygii</taxon>
        <taxon>Salmoniformes</taxon>
        <taxon>Salmonidae</taxon>
        <taxon>Coregoninae</taxon>
        <taxon>Coregonus</taxon>
    </lineage>
</organism>
<protein>
    <submittedName>
        <fullName evidence="1">Uncharacterized protein</fullName>
    </submittedName>
</protein>
<evidence type="ECO:0000313" key="1">
    <source>
        <dbReference type="EMBL" id="KAK6307608.1"/>
    </source>
</evidence>
<accession>A0AAN8QR30</accession>